<proteinExistence type="predicted"/>
<evidence type="ECO:0008006" key="2">
    <source>
        <dbReference type="Google" id="ProtNLM"/>
    </source>
</evidence>
<dbReference type="SUPFAM" id="SSF54637">
    <property type="entry name" value="Thioesterase/thiol ester dehydrase-isomerase"/>
    <property type="match status" value="1"/>
</dbReference>
<dbReference type="Gene3D" id="3.10.129.10">
    <property type="entry name" value="Hotdog Thioesterase"/>
    <property type="match status" value="1"/>
</dbReference>
<sequence length="280" mass="32310">MRSVVLESKWVESSAEQMYLWAVTGWAASARDYAFAENKEVNPFFLDFEQPWVVRAQKIKLNLPRVVHEKFRGMSQFTVTPSITHVGRTSLSMDHEFRFKEEGDPLNGAVFAKVQAVIVCTNEFGESMPFPFDERARKKENWDKSIENWDDISPPENKPENLNDLLFQHNVMVRPCDIDGMEHLHSANYIFYVWDAFYFSFKDKVPFILQTHVKDMFVEFLNPLFPGENLCISVWAPNKNDISLPTVTCYELIRISDGVVAAKAKMTVDFTEAMRSNGSL</sequence>
<gene>
    <name evidence="1" type="ORF">ASTO00021_LOCUS10771</name>
</gene>
<organism evidence="1">
    <name type="scientific">Aplanochytrium stocchinoi</name>
    <dbReference type="NCBI Taxonomy" id="215587"/>
    <lineage>
        <taxon>Eukaryota</taxon>
        <taxon>Sar</taxon>
        <taxon>Stramenopiles</taxon>
        <taxon>Bigyra</taxon>
        <taxon>Labyrinthulomycetes</taxon>
        <taxon>Thraustochytrida</taxon>
        <taxon>Thraustochytriidae</taxon>
        <taxon>Aplanochytrium</taxon>
    </lineage>
</organism>
<dbReference type="EMBL" id="HBIN01014243">
    <property type="protein sequence ID" value="CAE0440637.1"/>
    <property type="molecule type" value="Transcribed_RNA"/>
</dbReference>
<dbReference type="AlphaFoldDB" id="A0A7S3PIQ9"/>
<reference evidence="1" key="1">
    <citation type="submission" date="2021-01" db="EMBL/GenBank/DDBJ databases">
        <authorList>
            <person name="Corre E."/>
            <person name="Pelletier E."/>
            <person name="Niang G."/>
            <person name="Scheremetjew M."/>
            <person name="Finn R."/>
            <person name="Kale V."/>
            <person name="Holt S."/>
            <person name="Cochrane G."/>
            <person name="Meng A."/>
            <person name="Brown T."/>
            <person name="Cohen L."/>
        </authorList>
    </citation>
    <scope>NUCLEOTIDE SEQUENCE</scope>
    <source>
        <strain evidence="1">GSBS06</strain>
    </source>
</reference>
<evidence type="ECO:0000313" key="1">
    <source>
        <dbReference type="EMBL" id="CAE0440637.1"/>
    </source>
</evidence>
<name>A0A7S3PIQ9_9STRA</name>
<protein>
    <recommendedName>
        <fullName evidence="2">Acyl-ACP thioesterase</fullName>
    </recommendedName>
</protein>
<dbReference type="InterPro" id="IPR029069">
    <property type="entry name" value="HotDog_dom_sf"/>
</dbReference>
<accession>A0A7S3PIQ9</accession>